<sequence>MKQQRLIRYASADTQAGGQPRPFAKAVRAGDYVHVSGQVPTVDGEVVAGGIVAQTEQVMAHICDVLAMAGCGLEDVVKVNCWLEDARDFSSFNAVFARHFGAHPPARSTVESRLMVDAKVEIDVLAWKPLPEEG</sequence>
<name>A0ABW4S102_9RHOB</name>
<dbReference type="CDD" id="cd00448">
    <property type="entry name" value="YjgF_YER057c_UK114_family"/>
    <property type="match status" value="1"/>
</dbReference>
<gene>
    <name evidence="1" type="ORF">ACFSGJ_02860</name>
</gene>
<dbReference type="Gene3D" id="3.30.1330.40">
    <property type="entry name" value="RutC-like"/>
    <property type="match status" value="1"/>
</dbReference>
<accession>A0ABW4S102</accession>
<evidence type="ECO:0000313" key="1">
    <source>
        <dbReference type="EMBL" id="MFD1911150.1"/>
    </source>
</evidence>
<dbReference type="GO" id="GO:0016787">
    <property type="term" value="F:hydrolase activity"/>
    <property type="evidence" value="ECO:0007669"/>
    <property type="project" value="UniProtKB-KW"/>
</dbReference>
<keyword evidence="2" id="KW-1185">Reference proteome</keyword>
<keyword evidence="1" id="KW-0378">Hydrolase</keyword>
<dbReference type="SUPFAM" id="SSF55298">
    <property type="entry name" value="YjgF-like"/>
    <property type="match status" value="1"/>
</dbReference>
<dbReference type="EMBL" id="JBHUGH010000002">
    <property type="protein sequence ID" value="MFD1911150.1"/>
    <property type="molecule type" value="Genomic_DNA"/>
</dbReference>
<dbReference type="EC" id="3.5.-.-" evidence="1"/>
<dbReference type="Pfam" id="PF01042">
    <property type="entry name" value="Ribonuc_L-PSP"/>
    <property type="match status" value="1"/>
</dbReference>
<dbReference type="PANTHER" id="PTHR11803:SF39">
    <property type="entry name" value="2-IMINOBUTANOATE_2-IMINOPROPANOATE DEAMINASE"/>
    <property type="match status" value="1"/>
</dbReference>
<dbReference type="InterPro" id="IPR006175">
    <property type="entry name" value="YjgF/YER057c/UK114"/>
</dbReference>
<comment type="caution">
    <text evidence="1">The sequence shown here is derived from an EMBL/GenBank/DDBJ whole genome shotgun (WGS) entry which is preliminary data.</text>
</comment>
<dbReference type="RefSeq" id="WP_390259329.1">
    <property type="nucleotide sequence ID" value="NZ_JBHUGH010000002.1"/>
</dbReference>
<protein>
    <submittedName>
        <fullName evidence="1">RidA family protein</fullName>
        <ecNumber evidence="1">3.5.-.-</ecNumber>
    </submittedName>
</protein>
<dbReference type="Proteomes" id="UP001597353">
    <property type="component" value="Unassembled WGS sequence"/>
</dbReference>
<dbReference type="InterPro" id="IPR035959">
    <property type="entry name" value="RutC-like_sf"/>
</dbReference>
<organism evidence="1 2">
    <name type="scientific">Halodurantibacterium flavum</name>
    <dbReference type="NCBI Taxonomy" id="1382802"/>
    <lineage>
        <taxon>Bacteria</taxon>
        <taxon>Pseudomonadati</taxon>
        <taxon>Pseudomonadota</taxon>
        <taxon>Alphaproteobacteria</taxon>
        <taxon>Rhodobacterales</taxon>
        <taxon>Paracoccaceae</taxon>
        <taxon>Halodurantibacterium</taxon>
    </lineage>
</organism>
<dbReference type="PANTHER" id="PTHR11803">
    <property type="entry name" value="2-IMINOBUTANOATE/2-IMINOPROPANOATE DEAMINASE RIDA"/>
    <property type="match status" value="1"/>
</dbReference>
<reference evidence="2" key="1">
    <citation type="journal article" date="2019" name="Int. J. Syst. Evol. Microbiol.">
        <title>The Global Catalogue of Microorganisms (GCM) 10K type strain sequencing project: providing services to taxonomists for standard genome sequencing and annotation.</title>
        <authorList>
            <consortium name="The Broad Institute Genomics Platform"/>
            <consortium name="The Broad Institute Genome Sequencing Center for Infectious Disease"/>
            <person name="Wu L."/>
            <person name="Ma J."/>
        </authorList>
    </citation>
    <scope>NUCLEOTIDE SEQUENCE [LARGE SCALE GENOMIC DNA]</scope>
    <source>
        <strain evidence="2">CGMCC 4.7242</strain>
    </source>
</reference>
<evidence type="ECO:0000313" key="2">
    <source>
        <dbReference type="Proteomes" id="UP001597353"/>
    </source>
</evidence>
<proteinExistence type="predicted"/>